<evidence type="ECO:0000256" key="1">
    <source>
        <dbReference type="SAM" id="MobiDB-lite"/>
    </source>
</evidence>
<feature type="region of interest" description="Disordered" evidence="1">
    <location>
        <begin position="72"/>
        <end position="115"/>
    </location>
</feature>
<feature type="region of interest" description="Disordered" evidence="1">
    <location>
        <begin position="1"/>
        <end position="42"/>
    </location>
</feature>
<keyword evidence="3" id="KW-1185">Reference proteome</keyword>
<name>A0A540LS79_MALBA</name>
<evidence type="ECO:0000313" key="2">
    <source>
        <dbReference type="EMBL" id="TQD89351.1"/>
    </source>
</evidence>
<feature type="compositionally biased region" description="Polar residues" evidence="1">
    <location>
        <begin position="31"/>
        <end position="42"/>
    </location>
</feature>
<dbReference type="AlphaFoldDB" id="A0A540LS79"/>
<evidence type="ECO:0000313" key="3">
    <source>
        <dbReference type="Proteomes" id="UP000315295"/>
    </source>
</evidence>
<feature type="compositionally biased region" description="Basic and acidic residues" evidence="1">
    <location>
        <begin position="89"/>
        <end position="99"/>
    </location>
</feature>
<dbReference type="Proteomes" id="UP000315295">
    <property type="component" value="Unassembled WGS sequence"/>
</dbReference>
<feature type="compositionally biased region" description="Polar residues" evidence="1">
    <location>
        <begin position="100"/>
        <end position="115"/>
    </location>
</feature>
<dbReference type="EMBL" id="VIEB01000481">
    <property type="protein sequence ID" value="TQD89351.1"/>
    <property type="molecule type" value="Genomic_DNA"/>
</dbReference>
<organism evidence="2 3">
    <name type="scientific">Malus baccata</name>
    <name type="common">Siberian crab apple</name>
    <name type="synonym">Pyrus baccata</name>
    <dbReference type="NCBI Taxonomy" id="106549"/>
    <lineage>
        <taxon>Eukaryota</taxon>
        <taxon>Viridiplantae</taxon>
        <taxon>Streptophyta</taxon>
        <taxon>Embryophyta</taxon>
        <taxon>Tracheophyta</taxon>
        <taxon>Spermatophyta</taxon>
        <taxon>Magnoliopsida</taxon>
        <taxon>eudicotyledons</taxon>
        <taxon>Gunneridae</taxon>
        <taxon>Pentapetalae</taxon>
        <taxon>rosids</taxon>
        <taxon>fabids</taxon>
        <taxon>Rosales</taxon>
        <taxon>Rosaceae</taxon>
        <taxon>Amygdaloideae</taxon>
        <taxon>Maleae</taxon>
        <taxon>Malus</taxon>
    </lineage>
</organism>
<protein>
    <submittedName>
        <fullName evidence="2">Uncharacterized protein</fullName>
    </submittedName>
</protein>
<proteinExistence type="predicted"/>
<gene>
    <name evidence="2" type="ORF">C1H46_025101</name>
</gene>
<comment type="caution">
    <text evidence="2">The sequence shown here is derived from an EMBL/GenBank/DDBJ whole genome shotgun (WGS) entry which is preliminary data.</text>
</comment>
<accession>A0A540LS79</accession>
<sequence length="115" mass="12387">MESGILDGICFSSSGPRSIPTPISPHRHHQTQTTTDSPPLSPITTVVTKTTPSSIDSLLHASSPLRFFHPHSVTLHQSSPPPLRHHCRHESGPGDHHDSSATSIVFLESSTTSQI</sequence>
<reference evidence="2 3" key="1">
    <citation type="journal article" date="2019" name="G3 (Bethesda)">
        <title>Sequencing of a Wild Apple (Malus baccata) Genome Unravels the Differences Between Cultivated and Wild Apple Species Regarding Disease Resistance and Cold Tolerance.</title>
        <authorList>
            <person name="Chen X."/>
        </authorList>
    </citation>
    <scope>NUCLEOTIDE SEQUENCE [LARGE SCALE GENOMIC DNA]</scope>
    <source>
        <strain evidence="3">cv. Shandingzi</strain>
        <tissue evidence="2">Leaves</tissue>
    </source>
</reference>